<gene>
    <name evidence="1" type="ORF">ICL16_40765</name>
</gene>
<dbReference type="SUPFAM" id="SSF101756">
    <property type="entry name" value="Hypothetical protein YgiW"/>
    <property type="match status" value="1"/>
</dbReference>
<name>A0A8J6XL03_9CYAN</name>
<keyword evidence="2" id="KW-1185">Reference proteome</keyword>
<organism evidence="1 2">
    <name type="scientific">Iningainema tapete BLCC-T55</name>
    <dbReference type="NCBI Taxonomy" id="2748662"/>
    <lineage>
        <taxon>Bacteria</taxon>
        <taxon>Bacillati</taxon>
        <taxon>Cyanobacteriota</taxon>
        <taxon>Cyanophyceae</taxon>
        <taxon>Nostocales</taxon>
        <taxon>Scytonemataceae</taxon>
        <taxon>Iningainema tapete</taxon>
    </lineage>
</organism>
<dbReference type="Proteomes" id="UP000629098">
    <property type="component" value="Unassembled WGS sequence"/>
</dbReference>
<accession>A0A8J6XL03</accession>
<protein>
    <submittedName>
        <fullName evidence="1">Uncharacterized protein</fullName>
    </submittedName>
</protein>
<dbReference type="AlphaFoldDB" id="A0A8J6XL03"/>
<evidence type="ECO:0000313" key="1">
    <source>
        <dbReference type="EMBL" id="MBD2778209.1"/>
    </source>
</evidence>
<dbReference type="EMBL" id="JACXAE010000124">
    <property type="protein sequence ID" value="MBD2778209.1"/>
    <property type="molecule type" value="Genomic_DNA"/>
</dbReference>
<comment type="caution">
    <text evidence="1">The sequence shown here is derived from an EMBL/GenBank/DDBJ whole genome shotgun (WGS) entry which is preliminary data.</text>
</comment>
<dbReference type="InterPro" id="IPR036700">
    <property type="entry name" value="BOBF_sf"/>
</dbReference>
<reference evidence="1" key="1">
    <citation type="submission" date="2020-09" db="EMBL/GenBank/DDBJ databases">
        <title>Iningainema tapete sp. nov. (Scytonemataceae, Cyanobacteria) from greenhouses in central Florida (USA) produces two types of nodularin with biosynthetic potential for microcystin-LR and anabaenopeptins.</title>
        <authorList>
            <person name="Berthold D.E."/>
            <person name="Lefler F.W."/>
            <person name="Huang I.-S."/>
            <person name="Abdulla H."/>
            <person name="Zimba P.V."/>
            <person name="Laughinghouse H.D. IV."/>
        </authorList>
    </citation>
    <scope>NUCLEOTIDE SEQUENCE</scope>
    <source>
        <strain evidence="1">BLCCT55</strain>
    </source>
</reference>
<sequence length="141" mass="16105">MPKFAQRIAFIQQAKSHMPFLHMVDNTALIRLCFTLFLCIGLLSCNHLSWYGLNAIGVNITPIRELKPQQNSNTIYIQGKVEKLVPLVQRQAYQINDSTGKIWVVSNQNLKEGDHVVVKGKIRYQSIPLAGKEYGEMYLEE</sequence>
<evidence type="ECO:0000313" key="2">
    <source>
        <dbReference type="Proteomes" id="UP000629098"/>
    </source>
</evidence>
<proteinExistence type="predicted"/>